<gene>
    <name evidence="1" type="ORF">LTR37_002035</name>
</gene>
<evidence type="ECO:0000313" key="1">
    <source>
        <dbReference type="EMBL" id="KAK3722890.1"/>
    </source>
</evidence>
<dbReference type="EMBL" id="JAUTXU010000011">
    <property type="protein sequence ID" value="KAK3722890.1"/>
    <property type="molecule type" value="Genomic_DNA"/>
</dbReference>
<keyword evidence="2" id="KW-1185">Reference proteome</keyword>
<protein>
    <submittedName>
        <fullName evidence="1">Uncharacterized protein</fullName>
    </submittedName>
</protein>
<proteinExistence type="predicted"/>
<organism evidence="1 2">
    <name type="scientific">Vermiconidia calcicola</name>
    <dbReference type="NCBI Taxonomy" id="1690605"/>
    <lineage>
        <taxon>Eukaryota</taxon>
        <taxon>Fungi</taxon>
        <taxon>Dikarya</taxon>
        <taxon>Ascomycota</taxon>
        <taxon>Pezizomycotina</taxon>
        <taxon>Dothideomycetes</taxon>
        <taxon>Dothideomycetidae</taxon>
        <taxon>Mycosphaerellales</taxon>
        <taxon>Extremaceae</taxon>
        <taxon>Vermiconidia</taxon>
    </lineage>
</organism>
<evidence type="ECO:0000313" key="2">
    <source>
        <dbReference type="Proteomes" id="UP001281147"/>
    </source>
</evidence>
<sequence>MDPAKSATAPEEAAVDIIIVMLTSAYTKIMSVIDYVVAVPQHTIFEIHSLTPRITASMPGYVALGPLALLTITKWLVFILSALTYDILPALLFYSFLDGILPVLPQSNPVGTLAPTQVAHDVRSTGMVFLTLAVAPRSFYFHIRGSGGFYDGYRRRPHIWTAALIPTGMIWALVKAATLI</sequence>
<reference evidence="1" key="1">
    <citation type="submission" date="2023-07" db="EMBL/GenBank/DDBJ databases">
        <title>Black Yeasts Isolated from many extreme environments.</title>
        <authorList>
            <person name="Coleine C."/>
            <person name="Stajich J.E."/>
            <person name="Selbmann L."/>
        </authorList>
    </citation>
    <scope>NUCLEOTIDE SEQUENCE</scope>
    <source>
        <strain evidence="1">CCFEE 5714</strain>
    </source>
</reference>
<name>A0ACC3NTH3_9PEZI</name>
<dbReference type="Proteomes" id="UP001281147">
    <property type="component" value="Unassembled WGS sequence"/>
</dbReference>
<comment type="caution">
    <text evidence="1">The sequence shown here is derived from an EMBL/GenBank/DDBJ whole genome shotgun (WGS) entry which is preliminary data.</text>
</comment>
<accession>A0ACC3NTH3</accession>